<comment type="caution">
    <text evidence="1">The sequence shown here is derived from an EMBL/GenBank/DDBJ whole genome shotgun (WGS) entry which is preliminary data.</text>
</comment>
<evidence type="ECO:0008006" key="3">
    <source>
        <dbReference type="Google" id="ProtNLM"/>
    </source>
</evidence>
<dbReference type="Proteomes" id="UP000243579">
    <property type="component" value="Unassembled WGS sequence"/>
</dbReference>
<sequence length="228" mass="25700">MPPRTRSKRSSDTLAAPNKRHCPASYAFDFGHDVLAKLVEFLSPLDALSLSTVSKGLYVAMDNRIWRTVLVTQCYVSPHAPRLRSKARDMLATILAKSRCVHCGGTDVAGCKIIRVHTEHYGKKLCKVCTSLPLYREISHDDAITRYRIEGWQLAAVPNRLLTSTWDREVALPYRQKMYNLQAILDLVEKLQSSAQEAKDQEIAHTAARQSFADKEFECISRPGLILT</sequence>
<gene>
    <name evidence="1" type="ORF">ACHHYP_20216</name>
</gene>
<name>A0A1V9ZPE5_ACHHY</name>
<dbReference type="EMBL" id="JNBR01000049">
    <property type="protein sequence ID" value="OQR99650.1"/>
    <property type="molecule type" value="Genomic_DNA"/>
</dbReference>
<reference evidence="1 2" key="1">
    <citation type="journal article" date="2014" name="Genome Biol. Evol.">
        <title>The secreted proteins of Achlya hypogyna and Thraustotheca clavata identify the ancestral oomycete secretome and reveal gene acquisitions by horizontal gene transfer.</title>
        <authorList>
            <person name="Misner I."/>
            <person name="Blouin N."/>
            <person name="Leonard G."/>
            <person name="Richards T.A."/>
            <person name="Lane C.E."/>
        </authorList>
    </citation>
    <scope>NUCLEOTIDE SEQUENCE [LARGE SCALE GENOMIC DNA]</scope>
    <source>
        <strain evidence="1 2">ATCC 48635</strain>
    </source>
</reference>
<keyword evidence="2" id="KW-1185">Reference proteome</keyword>
<proteinExistence type="predicted"/>
<dbReference type="SUPFAM" id="SSF81383">
    <property type="entry name" value="F-box domain"/>
    <property type="match status" value="1"/>
</dbReference>
<dbReference type="InterPro" id="IPR036047">
    <property type="entry name" value="F-box-like_dom_sf"/>
</dbReference>
<protein>
    <recommendedName>
        <fullName evidence="3">F-box domain-containing protein</fullName>
    </recommendedName>
</protein>
<accession>A0A1V9ZPE5</accession>
<dbReference type="OrthoDB" id="539158at2759"/>
<dbReference type="AlphaFoldDB" id="A0A1V9ZPE5"/>
<evidence type="ECO:0000313" key="2">
    <source>
        <dbReference type="Proteomes" id="UP000243579"/>
    </source>
</evidence>
<evidence type="ECO:0000313" key="1">
    <source>
        <dbReference type="EMBL" id="OQR99650.1"/>
    </source>
</evidence>
<organism evidence="1 2">
    <name type="scientific">Achlya hypogyna</name>
    <name type="common">Oomycete</name>
    <name type="synonym">Protoachlya hypogyna</name>
    <dbReference type="NCBI Taxonomy" id="1202772"/>
    <lineage>
        <taxon>Eukaryota</taxon>
        <taxon>Sar</taxon>
        <taxon>Stramenopiles</taxon>
        <taxon>Oomycota</taxon>
        <taxon>Saprolegniomycetes</taxon>
        <taxon>Saprolegniales</taxon>
        <taxon>Achlyaceae</taxon>
        <taxon>Achlya</taxon>
    </lineage>
</organism>